<protein>
    <submittedName>
        <fullName evidence="3">Type II toxin-antitoxin system PemK/MazF family toxin</fullName>
    </submittedName>
</protein>
<accession>A0A8J7BWQ1</accession>
<dbReference type="GO" id="GO:0006402">
    <property type="term" value="P:mRNA catabolic process"/>
    <property type="evidence" value="ECO:0007669"/>
    <property type="project" value="TreeGrafter"/>
</dbReference>
<organism evidence="3 4">
    <name type="scientific">Iningainema tapete BLCC-T55</name>
    <dbReference type="NCBI Taxonomy" id="2748662"/>
    <lineage>
        <taxon>Bacteria</taxon>
        <taxon>Bacillati</taxon>
        <taxon>Cyanobacteriota</taxon>
        <taxon>Cyanophyceae</taxon>
        <taxon>Nostocales</taxon>
        <taxon>Scytonemataceae</taxon>
        <taxon>Iningainema tapete</taxon>
    </lineage>
</organism>
<dbReference type="InterPro" id="IPR011067">
    <property type="entry name" value="Plasmid_toxin/cell-grow_inhib"/>
</dbReference>
<dbReference type="EMBL" id="JACXAE010000036">
    <property type="protein sequence ID" value="MBD2772247.1"/>
    <property type="molecule type" value="Genomic_DNA"/>
</dbReference>
<comment type="caution">
    <text evidence="3">The sequence shown here is derived from an EMBL/GenBank/DDBJ whole genome shotgun (WGS) entry which is preliminary data.</text>
</comment>
<dbReference type="GO" id="GO:0016075">
    <property type="term" value="P:rRNA catabolic process"/>
    <property type="evidence" value="ECO:0007669"/>
    <property type="project" value="TreeGrafter"/>
</dbReference>
<sequence length="119" mass="13162">MNNTGNFPRQREIYLCRALRQSGDTKKRPVVVVSLDIRNEYSSTVLVVPFSSNTQSAVDNPSRVLIQAGEGGLELTSVAMCEVITNVEKRYLERGPYGQISSESLEQIQRAIQAAIGVF</sequence>
<evidence type="ECO:0000313" key="3">
    <source>
        <dbReference type="EMBL" id="MBD2772247.1"/>
    </source>
</evidence>
<dbReference type="Gene3D" id="2.30.30.110">
    <property type="match status" value="1"/>
</dbReference>
<evidence type="ECO:0000313" key="4">
    <source>
        <dbReference type="Proteomes" id="UP000629098"/>
    </source>
</evidence>
<dbReference type="PANTHER" id="PTHR33988">
    <property type="entry name" value="ENDORIBONUCLEASE MAZF-RELATED"/>
    <property type="match status" value="1"/>
</dbReference>
<dbReference type="PANTHER" id="PTHR33988:SF2">
    <property type="entry name" value="ENDORIBONUCLEASE MAZF"/>
    <property type="match status" value="1"/>
</dbReference>
<evidence type="ECO:0000256" key="1">
    <source>
        <dbReference type="ARBA" id="ARBA00007521"/>
    </source>
</evidence>
<dbReference type="RefSeq" id="WP_190826570.1">
    <property type="nucleotide sequence ID" value="NZ_CAWPPI010000036.1"/>
</dbReference>
<dbReference type="GO" id="GO:0003677">
    <property type="term" value="F:DNA binding"/>
    <property type="evidence" value="ECO:0007669"/>
    <property type="project" value="InterPro"/>
</dbReference>
<dbReference type="Pfam" id="PF02452">
    <property type="entry name" value="PemK_toxin"/>
    <property type="match status" value="1"/>
</dbReference>
<dbReference type="SUPFAM" id="SSF50118">
    <property type="entry name" value="Cell growth inhibitor/plasmid maintenance toxic component"/>
    <property type="match status" value="1"/>
</dbReference>
<reference evidence="3" key="1">
    <citation type="submission" date="2020-09" db="EMBL/GenBank/DDBJ databases">
        <title>Iningainema tapete sp. nov. (Scytonemataceae, Cyanobacteria) from greenhouses in central Florida (USA) produces two types of nodularin with biosynthetic potential for microcystin-LR and anabaenopeptins.</title>
        <authorList>
            <person name="Berthold D.E."/>
            <person name="Lefler F.W."/>
            <person name="Huang I.-S."/>
            <person name="Abdulla H."/>
            <person name="Zimba P.V."/>
            <person name="Laughinghouse H.D. IV."/>
        </authorList>
    </citation>
    <scope>NUCLEOTIDE SEQUENCE</scope>
    <source>
        <strain evidence="3">BLCCT55</strain>
    </source>
</reference>
<keyword evidence="4" id="KW-1185">Reference proteome</keyword>
<dbReference type="AlphaFoldDB" id="A0A8J7BWQ1"/>
<dbReference type="InterPro" id="IPR003477">
    <property type="entry name" value="PemK-like"/>
</dbReference>
<gene>
    <name evidence="3" type="ORF">ICL16_09180</name>
</gene>
<name>A0A8J7BWQ1_9CYAN</name>
<comment type="similarity">
    <text evidence="1">Belongs to the PemK/MazF family.</text>
</comment>
<dbReference type="Proteomes" id="UP000629098">
    <property type="component" value="Unassembled WGS sequence"/>
</dbReference>
<proteinExistence type="inferred from homology"/>
<evidence type="ECO:0000256" key="2">
    <source>
        <dbReference type="ARBA" id="ARBA00022649"/>
    </source>
</evidence>
<dbReference type="GO" id="GO:0004521">
    <property type="term" value="F:RNA endonuclease activity"/>
    <property type="evidence" value="ECO:0007669"/>
    <property type="project" value="TreeGrafter"/>
</dbReference>
<keyword evidence="2" id="KW-1277">Toxin-antitoxin system</keyword>